<dbReference type="InterPro" id="IPR006634">
    <property type="entry name" value="TLC-dom"/>
</dbReference>
<dbReference type="SMART" id="SM00724">
    <property type="entry name" value="TLC"/>
    <property type="match status" value="1"/>
</dbReference>
<dbReference type="GO" id="GO:0005783">
    <property type="term" value="C:endoplasmic reticulum"/>
    <property type="evidence" value="ECO:0007669"/>
    <property type="project" value="TreeGrafter"/>
</dbReference>
<feature type="compositionally biased region" description="Basic and acidic residues" evidence="6">
    <location>
        <begin position="124"/>
        <end position="134"/>
    </location>
</feature>
<feature type="transmembrane region" description="Helical" evidence="7">
    <location>
        <begin position="337"/>
        <end position="354"/>
    </location>
</feature>
<dbReference type="Pfam" id="PF03798">
    <property type="entry name" value="TRAM_LAG1_CLN8"/>
    <property type="match status" value="1"/>
</dbReference>
<evidence type="ECO:0000256" key="6">
    <source>
        <dbReference type="SAM" id="MobiDB-lite"/>
    </source>
</evidence>
<organism evidence="9 10">
    <name type="scientific">Colletotrichum salicis</name>
    <dbReference type="NCBI Taxonomy" id="1209931"/>
    <lineage>
        <taxon>Eukaryota</taxon>
        <taxon>Fungi</taxon>
        <taxon>Dikarya</taxon>
        <taxon>Ascomycota</taxon>
        <taxon>Pezizomycotina</taxon>
        <taxon>Sordariomycetes</taxon>
        <taxon>Hypocreomycetidae</taxon>
        <taxon>Glomerellales</taxon>
        <taxon>Glomerellaceae</taxon>
        <taxon>Colletotrichum</taxon>
        <taxon>Colletotrichum acutatum species complex</taxon>
    </lineage>
</organism>
<name>A0A135UQI0_9PEZI</name>
<feature type="transmembrane region" description="Helical" evidence="7">
    <location>
        <begin position="245"/>
        <end position="267"/>
    </location>
</feature>
<evidence type="ECO:0000256" key="1">
    <source>
        <dbReference type="ARBA" id="ARBA00004141"/>
    </source>
</evidence>
<keyword evidence="2 5" id="KW-0812">Transmembrane</keyword>
<evidence type="ECO:0000256" key="3">
    <source>
        <dbReference type="ARBA" id="ARBA00022989"/>
    </source>
</evidence>
<dbReference type="PANTHER" id="PTHR13439">
    <property type="entry name" value="CT120 PROTEIN"/>
    <property type="match status" value="1"/>
</dbReference>
<dbReference type="InterPro" id="IPR050846">
    <property type="entry name" value="TLCD"/>
</dbReference>
<feature type="compositionally biased region" description="Polar residues" evidence="6">
    <location>
        <begin position="35"/>
        <end position="54"/>
    </location>
</feature>
<feature type="transmembrane region" description="Helical" evidence="7">
    <location>
        <begin position="173"/>
        <end position="192"/>
    </location>
</feature>
<dbReference type="PANTHER" id="PTHR13439:SF0">
    <property type="entry name" value="TOPOISOMERASE I DAMAGE AFFECTED PROTEIN 4"/>
    <property type="match status" value="1"/>
</dbReference>
<dbReference type="AlphaFoldDB" id="A0A135UQI0"/>
<feature type="domain" description="TLC" evidence="8">
    <location>
        <begin position="206"/>
        <end position="438"/>
    </location>
</feature>
<feature type="transmembrane region" description="Helical" evidence="7">
    <location>
        <begin position="302"/>
        <end position="325"/>
    </location>
</feature>
<evidence type="ECO:0000313" key="10">
    <source>
        <dbReference type="Proteomes" id="UP000070121"/>
    </source>
</evidence>
<dbReference type="EMBL" id="JFFI01001160">
    <property type="protein sequence ID" value="KXH62654.1"/>
    <property type="molecule type" value="Genomic_DNA"/>
</dbReference>
<dbReference type="GO" id="GO:0055088">
    <property type="term" value="P:lipid homeostasis"/>
    <property type="evidence" value="ECO:0007669"/>
    <property type="project" value="TreeGrafter"/>
</dbReference>
<feature type="region of interest" description="Disordered" evidence="6">
    <location>
        <begin position="16"/>
        <end position="55"/>
    </location>
</feature>
<feature type="region of interest" description="Disordered" evidence="6">
    <location>
        <begin position="444"/>
        <end position="470"/>
    </location>
</feature>
<dbReference type="STRING" id="1209931.A0A135UQI0"/>
<keyword evidence="10" id="KW-1185">Reference proteome</keyword>
<feature type="transmembrane region" description="Helical" evidence="7">
    <location>
        <begin position="406"/>
        <end position="427"/>
    </location>
</feature>
<sequence>MSVNWSSRPPHLCAQCSTKGTSQGHDTADGRPGATSLQGSSSIKLSFPQQSVSSPRADPCFAFAYLIATRDLGPLTHCSQHFEKEDIPNVLCRKQAAPSTFDPLPSVPPSSGTPEPKQDPSPAKADRRTRVEGSTRRMKDPFFLEPLPWLVKATQPFADYFSLPTLPIHVHEVFASALLYSVIYYPVSPLLSRLIVGRKYTDLPRNRRINWDAHVVSLVQSVLINGLALWIMFVDEERSTMDWQARMWGYTGAAGMIQGLAAGYFLWDLVVTSLNFDVFGIGTLAHAVSALFVFSLGFRPFLNYYGCIFILWELSTPFLNIHWFFDKLGMTGSRAQLYNGLMLLFTFFSCRLVYGTYQSVKVFSDIYAAINAHPVLPKEISPETGAVLAPIGVMRFATASSTVPTWLAVTYLMSNITLNSLNFYWFIMMIRAVRKRFQPAKSTEKQAAIEPSSAKATAPSAGVQARRRKA</sequence>
<protein>
    <submittedName>
        <fullName evidence="9">TLC domain-containing protein</fullName>
    </submittedName>
</protein>
<evidence type="ECO:0000256" key="4">
    <source>
        <dbReference type="ARBA" id="ARBA00023136"/>
    </source>
</evidence>
<dbReference type="Proteomes" id="UP000070121">
    <property type="component" value="Unassembled WGS sequence"/>
</dbReference>
<feature type="transmembrane region" description="Helical" evidence="7">
    <location>
        <begin position="213"/>
        <end position="233"/>
    </location>
</feature>
<evidence type="ECO:0000256" key="5">
    <source>
        <dbReference type="PROSITE-ProRule" id="PRU00205"/>
    </source>
</evidence>
<evidence type="ECO:0000256" key="2">
    <source>
        <dbReference type="ARBA" id="ARBA00022692"/>
    </source>
</evidence>
<keyword evidence="3 7" id="KW-1133">Transmembrane helix</keyword>
<comment type="caution">
    <text evidence="9">The sequence shown here is derived from an EMBL/GenBank/DDBJ whole genome shotgun (WGS) entry which is preliminary data.</text>
</comment>
<comment type="subcellular location">
    <subcellularLocation>
        <location evidence="1">Membrane</location>
        <topology evidence="1">Multi-pass membrane protein</topology>
    </subcellularLocation>
</comment>
<evidence type="ECO:0000259" key="8">
    <source>
        <dbReference type="PROSITE" id="PS50922"/>
    </source>
</evidence>
<dbReference type="OrthoDB" id="10266980at2759"/>
<feature type="transmembrane region" description="Helical" evidence="7">
    <location>
        <begin position="274"/>
        <end position="296"/>
    </location>
</feature>
<reference evidence="9 10" key="1">
    <citation type="submission" date="2014-02" db="EMBL/GenBank/DDBJ databases">
        <title>The genome sequence of Colletotrichum salicis CBS 607.94.</title>
        <authorList>
            <person name="Baroncelli R."/>
            <person name="Thon M.R."/>
        </authorList>
    </citation>
    <scope>NUCLEOTIDE SEQUENCE [LARGE SCALE GENOMIC DNA]</scope>
    <source>
        <strain evidence="9 10">CBS 607.94</strain>
    </source>
</reference>
<evidence type="ECO:0000313" key="9">
    <source>
        <dbReference type="EMBL" id="KXH62654.1"/>
    </source>
</evidence>
<feature type="compositionally biased region" description="Polar residues" evidence="6">
    <location>
        <begin position="16"/>
        <end position="25"/>
    </location>
</feature>
<dbReference type="GO" id="GO:0016020">
    <property type="term" value="C:membrane"/>
    <property type="evidence" value="ECO:0007669"/>
    <property type="project" value="UniProtKB-SubCell"/>
</dbReference>
<gene>
    <name evidence="9" type="ORF">CSAL01_01220</name>
</gene>
<evidence type="ECO:0000256" key="7">
    <source>
        <dbReference type="SAM" id="Phobius"/>
    </source>
</evidence>
<accession>A0A135UQI0</accession>
<feature type="region of interest" description="Disordered" evidence="6">
    <location>
        <begin position="100"/>
        <end position="134"/>
    </location>
</feature>
<dbReference type="PROSITE" id="PS50922">
    <property type="entry name" value="TLC"/>
    <property type="match status" value="1"/>
</dbReference>
<proteinExistence type="predicted"/>
<keyword evidence="4 5" id="KW-0472">Membrane</keyword>